<dbReference type="RefSeq" id="WP_386102061.1">
    <property type="nucleotide sequence ID" value="NZ_JBHUOZ010000003.1"/>
</dbReference>
<dbReference type="EC" id="3.1.-.-" evidence="2"/>
<protein>
    <submittedName>
        <fullName evidence="2">GSCFA domain-containing protein</fullName>
        <ecNumber evidence="2">3.1.-.-</ecNumber>
    </submittedName>
</protein>
<evidence type="ECO:0000313" key="2">
    <source>
        <dbReference type="EMBL" id="MFD2921545.1"/>
    </source>
</evidence>
<accession>A0ABW6AAW0</accession>
<keyword evidence="3" id="KW-1185">Reference proteome</keyword>
<dbReference type="SUPFAM" id="SSF52266">
    <property type="entry name" value="SGNH hydrolase"/>
    <property type="match status" value="1"/>
</dbReference>
<dbReference type="GO" id="GO:0016787">
    <property type="term" value="F:hydrolase activity"/>
    <property type="evidence" value="ECO:0007669"/>
    <property type="project" value="UniProtKB-KW"/>
</dbReference>
<comment type="caution">
    <text evidence="2">The sequence shown here is derived from an EMBL/GenBank/DDBJ whole genome shotgun (WGS) entry which is preliminary data.</text>
</comment>
<evidence type="ECO:0000313" key="3">
    <source>
        <dbReference type="Proteomes" id="UP001597511"/>
    </source>
</evidence>
<sequence length="340" mass="39085">MNFMASIDIKPLDIPVKYGDKLFLIGSCFTEHIGNALGGLKYDVLQNPNGILFDPASVVNSIMSYIENRQYQPEQLFLLNEVYNSWAHHSRFSHIDAATAIGIINDSQNQAHRFLQEADWVIITLGSSFSYRLQEAAPGHSAVTGLKNGVANCHRAPQQWFNKHMLEIEETISLLDNCYHRLKKFNPKVKIIFTVSPVRHLRDGVVANNRSKARLIEAVHHMVNKFTDLFYFPAYELVIDVLRDYRFYDIDLAHPNYQATEYVMQRFTESCIDKTSQALMQEVRQLIIARNHKAFQPETAAHRRFLQNHAAKAKALQEAHPFLNFTEEIKYFENQGSGLD</sequence>
<dbReference type="EMBL" id="JBHUOZ010000003">
    <property type="protein sequence ID" value="MFD2921545.1"/>
    <property type="molecule type" value="Genomic_DNA"/>
</dbReference>
<organism evidence="2 3">
    <name type="scientific">Terrimonas rubra</name>
    <dbReference type="NCBI Taxonomy" id="1035890"/>
    <lineage>
        <taxon>Bacteria</taxon>
        <taxon>Pseudomonadati</taxon>
        <taxon>Bacteroidota</taxon>
        <taxon>Chitinophagia</taxon>
        <taxon>Chitinophagales</taxon>
        <taxon>Chitinophagaceae</taxon>
        <taxon>Terrimonas</taxon>
    </lineage>
</organism>
<keyword evidence="2" id="KW-0378">Hydrolase</keyword>
<proteinExistence type="predicted"/>
<evidence type="ECO:0000259" key="1">
    <source>
        <dbReference type="Pfam" id="PF08885"/>
    </source>
</evidence>
<reference evidence="3" key="1">
    <citation type="journal article" date="2019" name="Int. J. Syst. Evol. Microbiol.">
        <title>The Global Catalogue of Microorganisms (GCM) 10K type strain sequencing project: providing services to taxonomists for standard genome sequencing and annotation.</title>
        <authorList>
            <consortium name="The Broad Institute Genomics Platform"/>
            <consortium name="The Broad Institute Genome Sequencing Center for Infectious Disease"/>
            <person name="Wu L."/>
            <person name="Ma J."/>
        </authorList>
    </citation>
    <scope>NUCLEOTIDE SEQUENCE [LARGE SCALE GENOMIC DNA]</scope>
    <source>
        <strain evidence="3">KCTC 23299</strain>
    </source>
</reference>
<feature type="domain" description="GSCFA" evidence="1">
    <location>
        <begin position="21"/>
        <end position="267"/>
    </location>
</feature>
<name>A0ABW6AAW0_9BACT</name>
<dbReference type="Pfam" id="PF08885">
    <property type="entry name" value="GSCFA"/>
    <property type="match status" value="1"/>
</dbReference>
<dbReference type="Proteomes" id="UP001597511">
    <property type="component" value="Unassembled WGS sequence"/>
</dbReference>
<dbReference type="InterPro" id="IPR014982">
    <property type="entry name" value="GSCFA"/>
</dbReference>
<gene>
    <name evidence="2" type="ORF">ACFS6H_17620</name>
</gene>